<dbReference type="RefSeq" id="WP_015678628.1">
    <property type="nucleotide sequence ID" value="NZ_AOGX02000032.1"/>
</dbReference>
<dbReference type="PANTHER" id="PTHR33678:SF2">
    <property type="match status" value="1"/>
</dbReference>
<dbReference type="NCBIfam" id="NF033517">
    <property type="entry name" value="transpos_IS66"/>
    <property type="match status" value="1"/>
</dbReference>
<protein>
    <submittedName>
        <fullName evidence="4">IS66 family element, transposase</fullName>
    </submittedName>
</protein>
<dbReference type="Proteomes" id="UP000013996">
    <property type="component" value="Unassembled WGS sequence"/>
</dbReference>
<dbReference type="Pfam" id="PF03050">
    <property type="entry name" value="DDE_Tnp_IS66"/>
    <property type="match status" value="1"/>
</dbReference>
<dbReference type="Pfam" id="PF13005">
    <property type="entry name" value="zf-IS66"/>
    <property type="match status" value="1"/>
</dbReference>
<dbReference type="InterPro" id="IPR004291">
    <property type="entry name" value="Transposase_IS66_central"/>
</dbReference>
<feature type="domain" description="Transposase IS66 central" evidence="2">
    <location>
        <begin position="190"/>
        <end position="471"/>
    </location>
</feature>
<comment type="caution">
    <text evidence="4">The sequence shown here is derived from an EMBL/GenBank/DDBJ whole genome shotgun (WGS) entry which is preliminary data.</text>
</comment>
<dbReference type="AlphaFoldDB" id="A0A5E8H9Z3"/>
<dbReference type="EMBL" id="AOGX02000032">
    <property type="protein sequence ID" value="EOQ87623.1"/>
    <property type="molecule type" value="Genomic_DNA"/>
</dbReference>
<sequence length="513" mass="59317">MDLSNLTDNPDNVKNVTVKPKDDGCNRADFSPTPQNKNNCLEFDLNSFKFQLFSNTSDDLSLIEKDQGRIFNEIEVSLLEEKNRPKNQKNETPCFIANENPKTKDQTISFRLIDQLPIRKIIHDIPASRKKCNCGEKLKSFGSETIDKIEILPPQINLIRHICLKYVCTKCKDSQIRIASAFPQFLPKELADVSMLAFLFVSKFCKGIPFSKLGTLFSNFGFEFNTTTFCNYAFNSYERLKYLEDDFWKELFASVSIQIIETPIRASKEKNESKTQANLYVLRGLNRGKSILRFHYIHSHNKQFLNEKLKYYKGIIQTKDIVTFKSLTSPDSKISNACCWGNFRRMFSEIIATDEKHEGAIKLLNFITEIYEIEDKIKPLSREERKLYRQTVSRRVIDKIFEFIDKELKVIPTNQLYANAIQSLNSQSNQLLVFMDHPEIPLDTDLAENDIQPFVNPNENWLFSGTSETAEMSTFFYSLLETAKANGYDPFLYLKSLCLKIQSGESPKLFQVD</sequence>
<accession>A0A5E8H9Z3</accession>
<dbReference type="InterPro" id="IPR052344">
    <property type="entry name" value="Transposase-related"/>
</dbReference>
<dbReference type="InterPro" id="IPR024474">
    <property type="entry name" value="Znf_dom_IS66"/>
</dbReference>
<feature type="compositionally biased region" description="Polar residues" evidence="1">
    <location>
        <begin position="1"/>
        <end position="15"/>
    </location>
</feature>
<gene>
    <name evidence="4" type="ORF">LEP1GSC202_2369</name>
</gene>
<organism evidence="4 5">
    <name type="scientific">Leptospira yanagawae serovar Saopaulo str. Sao Paulo = ATCC 700523</name>
    <dbReference type="NCBI Taxonomy" id="1249483"/>
    <lineage>
        <taxon>Bacteria</taxon>
        <taxon>Pseudomonadati</taxon>
        <taxon>Spirochaetota</taxon>
        <taxon>Spirochaetia</taxon>
        <taxon>Leptospirales</taxon>
        <taxon>Leptospiraceae</taxon>
        <taxon>Leptospira</taxon>
    </lineage>
</organism>
<dbReference type="OrthoDB" id="341782at2"/>
<name>A0A5E8H9Z3_9LEPT</name>
<evidence type="ECO:0000313" key="5">
    <source>
        <dbReference type="Proteomes" id="UP000013996"/>
    </source>
</evidence>
<dbReference type="STRING" id="1249483.LEP1GSC202_2369"/>
<feature type="domain" description="Transposase IS66 zinc-finger binding" evidence="3">
    <location>
        <begin position="131"/>
        <end position="171"/>
    </location>
</feature>
<evidence type="ECO:0000259" key="2">
    <source>
        <dbReference type="Pfam" id="PF03050"/>
    </source>
</evidence>
<evidence type="ECO:0000256" key="1">
    <source>
        <dbReference type="SAM" id="MobiDB-lite"/>
    </source>
</evidence>
<evidence type="ECO:0000313" key="4">
    <source>
        <dbReference type="EMBL" id="EOQ87623.1"/>
    </source>
</evidence>
<proteinExistence type="predicted"/>
<dbReference type="PANTHER" id="PTHR33678">
    <property type="entry name" value="BLL1576 PROTEIN"/>
    <property type="match status" value="1"/>
</dbReference>
<reference evidence="4 5" key="1">
    <citation type="submission" date="2013-04" db="EMBL/GenBank/DDBJ databases">
        <authorList>
            <person name="Harkins D.M."/>
            <person name="Durkin A.S."/>
            <person name="Brinkac L.M."/>
            <person name="Haft D.H."/>
            <person name="Selengut J.D."/>
            <person name="Sanka R."/>
            <person name="DePew J."/>
            <person name="Purushe J."/>
            <person name="Hartskeerl R.A."/>
            <person name="Ahmed A."/>
            <person name="van der Linden H."/>
            <person name="Goris M.G.A."/>
            <person name="Vinetz J.M."/>
            <person name="Sutton G.G."/>
            <person name="Nierman W.C."/>
            <person name="Fouts D.E."/>
        </authorList>
    </citation>
    <scope>NUCLEOTIDE SEQUENCE [LARGE SCALE GENOMIC DNA]</scope>
    <source>
        <strain evidence="4 5">Sao Paulo</strain>
    </source>
</reference>
<feature type="region of interest" description="Disordered" evidence="1">
    <location>
        <begin position="1"/>
        <end position="31"/>
    </location>
</feature>
<evidence type="ECO:0000259" key="3">
    <source>
        <dbReference type="Pfam" id="PF13005"/>
    </source>
</evidence>